<dbReference type="AlphaFoldDB" id="A0A967E5N6"/>
<dbReference type="InterPro" id="IPR013149">
    <property type="entry name" value="ADH-like_C"/>
</dbReference>
<dbReference type="InterPro" id="IPR036291">
    <property type="entry name" value="NAD(P)-bd_dom_sf"/>
</dbReference>
<accession>A0A967E5N6</accession>
<dbReference type="EMBL" id="VIKU02000002">
    <property type="protein sequence ID" value="NHF59612.1"/>
    <property type="molecule type" value="Genomic_DNA"/>
</dbReference>
<evidence type="ECO:0000259" key="1">
    <source>
        <dbReference type="SMART" id="SM00829"/>
    </source>
</evidence>
<dbReference type="PANTHER" id="PTHR43677:SF4">
    <property type="entry name" value="QUINONE OXIDOREDUCTASE-LIKE PROTEIN 2"/>
    <property type="match status" value="1"/>
</dbReference>
<dbReference type="SUPFAM" id="SSF50129">
    <property type="entry name" value="GroES-like"/>
    <property type="match status" value="1"/>
</dbReference>
<sequence length="339" mass="36715">MRAAHLVKYGPSATAFEIRDIEKPKPAPDQVLIQVEAFGLNFADVMARLGLYKGAPPIPTVLGYDVVGRIAVCGENVEHLQEGDRVTALTRFGGYAEYAVAEKEVVYKIPENLPPGVAVALATQYSTAYFLSHHMANLQENDKVLIHAAAGGVGTALTQMALHKKCIVFGTCSSPEKIAYLRTNGVQYPLNYKQNDFGEAVRKIIGKSGLDVIFDPMGGKSVKKGYRLLGAGGRIVSYGVSSMNKTNSIFGKLRVLAQFGVYHPVQFLSQSKGMIGVNMLKLAEEHPEKVAGAMKSVIHLTEQGILEPHVGGEYPITELAQAHSFLESRKSMGKIVVGW</sequence>
<dbReference type="RefSeq" id="WP_152574105.1">
    <property type="nucleotide sequence ID" value="NZ_VIKU02000002.1"/>
</dbReference>
<gene>
    <name evidence="2" type="ORF">FK220_009690</name>
</gene>
<dbReference type="PANTHER" id="PTHR43677">
    <property type="entry name" value="SHORT-CHAIN DEHYDROGENASE/REDUCTASE"/>
    <property type="match status" value="1"/>
</dbReference>
<proteinExistence type="predicted"/>
<dbReference type="InterPro" id="IPR020843">
    <property type="entry name" value="ER"/>
</dbReference>
<dbReference type="Pfam" id="PF08240">
    <property type="entry name" value="ADH_N"/>
    <property type="match status" value="1"/>
</dbReference>
<dbReference type="Gene3D" id="3.90.180.10">
    <property type="entry name" value="Medium-chain alcohol dehydrogenases, catalytic domain"/>
    <property type="match status" value="1"/>
</dbReference>
<evidence type="ECO:0000313" key="3">
    <source>
        <dbReference type="Proteomes" id="UP000707206"/>
    </source>
</evidence>
<dbReference type="Gene3D" id="3.40.50.720">
    <property type="entry name" value="NAD(P)-binding Rossmann-like Domain"/>
    <property type="match status" value="1"/>
</dbReference>
<reference evidence="2" key="2">
    <citation type="submission" date="2020-03" db="EMBL/GenBank/DDBJ databases">
        <title>Flavobacteriaceae bacterium strain TP-CH-4, a member of the family Flavobacteriaceae isolated from a deep-sea seamount.</title>
        <authorList>
            <person name="Zhang D.-C."/>
        </authorList>
    </citation>
    <scope>NUCLEOTIDE SEQUENCE</scope>
    <source>
        <strain evidence="2">TP-CH-4</strain>
    </source>
</reference>
<dbReference type="Pfam" id="PF00107">
    <property type="entry name" value="ADH_zinc_N"/>
    <property type="match status" value="1"/>
</dbReference>
<evidence type="ECO:0000313" key="2">
    <source>
        <dbReference type="EMBL" id="NHF59612.1"/>
    </source>
</evidence>
<comment type="caution">
    <text evidence="2">The sequence shown here is derived from an EMBL/GenBank/DDBJ whole genome shotgun (WGS) entry which is preliminary data.</text>
</comment>
<dbReference type="SMART" id="SM00829">
    <property type="entry name" value="PKS_ER"/>
    <property type="match status" value="1"/>
</dbReference>
<dbReference type="GO" id="GO:0016491">
    <property type="term" value="F:oxidoreductase activity"/>
    <property type="evidence" value="ECO:0007669"/>
    <property type="project" value="InterPro"/>
</dbReference>
<organism evidence="2 3">
    <name type="scientific">Pelagihabitans pacificus</name>
    <dbReference type="NCBI Taxonomy" id="2696054"/>
    <lineage>
        <taxon>Bacteria</taxon>
        <taxon>Pseudomonadati</taxon>
        <taxon>Bacteroidota</taxon>
        <taxon>Flavobacteriia</taxon>
        <taxon>Flavobacteriales</taxon>
        <taxon>Flavobacteriaceae</taxon>
        <taxon>Pelagihabitans</taxon>
    </lineage>
</organism>
<name>A0A967E5N6_9FLAO</name>
<reference evidence="2" key="1">
    <citation type="submission" date="2019-07" db="EMBL/GenBank/DDBJ databases">
        <authorList>
            <person name="De-Chao Zhang Q."/>
        </authorList>
    </citation>
    <scope>NUCLEOTIDE SEQUENCE</scope>
    <source>
        <strain evidence="2">TP-CH-4</strain>
    </source>
</reference>
<dbReference type="InterPro" id="IPR011032">
    <property type="entry name" value="GroES-like_sf"/>
</dbReference>
<keyword evidence="3" id="KW-1185">Reference proteome</keyword>
<feature type="domain" description="Enoyl reductase (ER)" evidence="1">
    <location>
        <begin position="10"/>
        <end position="337"/>
    </location>
</feature>
<dbReference type="InterPro" id="IPR013154">
    <property type="entry name" value="ADH-like_N"/>
</dbReference>
<dbReference type="SUPFAM" id="SSF51735">
    <property type="entry name" value="NAD(P)-binding Rossmann-fold domains"/>
    <property type="match status" value="1"/>
</dbReference>
<dbReference type="InterPro" id="IPR051397">
    <property type="entry name" value="Zn-ADH-like_protein"/>
</dbReference>
<protein>
    <submittedName>
        <fullName evidence="2">Zinc-binding dehydrogenase</fullName>
    </submittedName>
</protein>
<dbReference type="Proteomes" id="UP000707206">
    <property type="component" value="Unassembled WGS sequence"/>
</dbReference>